<dbReference type="EMBL" id="LWDF02000080">
    <property type="protein sequence ID" value="KAE8258174.1"/>
    <property type="molecule type" value="Genomic_DNA"/>
</dbReference>
<organism evidence="1 2">
    <name type="scientific">Tilletia indica</name>
    <dbReference type="NCBI Taxonomy" id="43049"/>
    <lineage>
        <taxon>Eukaryota</taxon>
        <taxon>Fungi</taxon>
        <taxon>Dikarya</taxon>
        <taxon>Basidiomycota</taxon>
        <taxon>Ustilaginomycotina</taxon>
        <taxon>Exobasidiomycetes</taxon>
        <taxon>Tilletiales</taxon>
        <taxon>Tilletiaceae</taxon>
        <taxon>Tilletia</taxon>
    </lineage>
</organism>
<protein>
    <submittedName>
        <fullName evidence="1">Uncharacterized protein</fullName>
    </submittedName>
</protein>
<evidence type="ECO:0000313" key="2">
    <source>
        <dbReference type="Proteomes" id="UP000077521"/>
    </source>
</evidence>
<dbReference type="AlphaFoldDB" id="A0A177TP73"/>
<comment type="caution">
    <text evidence="1">The sequence shown here is derived from an EMBL/GenBank/DDBJ whole genome shotgun (WGS) entry which is preliminary data.</text>
</comment>
<gene>
    <name evidence="1" type="ORF">A4X13_0g1860</name>
</gene>
<dbReference type="PANTHER" id="PTHR43558:SF6">
    <property type="entry name" value="REDUCTASE, PUTATIVE (AFU_ORTHOLOGUE AFUA_3G10540)-RELATED"/>
    <property type="match status" value="1"/>
</dbReference>
<accession>A0A177TP73</accession>
<proteinExistence type="predicted"/>
<reference evidence="1" key="2">
    <citation type="journal article" date="2019" name="IMA Fungus">
        <title>Genome sequencing and comparison of five Tilletia species to identify candidate genes for the detection of regulated species infecting wheat.</title>
        <authorList>
            <person name="Nguyen H.D.T."/>
            <person name="Sultana T."/>
            <person name="Kesanakurti P."/>
            <person name="Hambleton S."/>
        </authorList>
    </citation>
    <scope>NUCLEOTIDE SEQUENCE</scope>
    <source>
        <strain evidence="1">DAOMC 236416</strain>
    </source>
</reference>
<dbReference type="Proteomes" id="UP000077521">
    <property type="component" value="Unassembled WGS sequence"/>
</dbReference>
<dbReference type="PANTHER" id="PTHR43558">
    <property type="entry name" value="REDUCTASE, PUTATIVE (AFU_ORTHOLOGUE AFUA_3G10540)-RELATED"/>
    <property type="match status" value="1"/>
</dbReference>
<sequence>MTDAEKELDVYQTELEVKVTRSDRPMGDPVFATPIYLASVHSAEDRDIDAAIIQHNRDFPQGPHWRNHLVTLSKQFKELFDPEQKLFYKYDRCCRTALWGVKMFDDLRAQHVMVRSISEFRRAFDAFGGSVLKGLDWGHVGVAGGSILACLTQVVIGKELRNSDIDLFIWGLNANDMANKLNHILTTIEGNVDRFPSKYMVERSATAVTLVPRRHSAGRRIQVILRVYTNPAAILSSFDIDPACILYDGQEVWLSLRAVRAFYTGYTTTTGSISSSFAARIVKYATRGYGVLVRPDEDEEAGEELLRYMETTLRRHKSTVVTSFSKLPWTGTNNFKKVFAAMKSTAPTDWTHSYSALAALASLWHFANMSGRIGELMDEVGAASNIYGLYEGYDAMNGFVDSSDWLRALETFSPSLKSRTWTLPDRVWKIRGADLTNKPLLLIAILPILLRQHLHTRNVNAHLHRLPDSDDLEDADGTKMEICLWSLTGHDIWQQPVGQDSAVHELLVTATMLTAWTLWKISSGASWPRMGYGRSLHNALVFSFNAALTRTGDFDDWIRS</sequence>
<keyword evidence="2" id="KW-1185">Reference proteome</keyword>
<dbReference type="InterPro" id="IPR053354">
    <property type="entry name" value="MGDG_epimerase"/>
</dbReference>
<evidence type="ECO:0000313" key="1">
    <source>
        <dbReference type="EMBL" id="KAE8258174.1"/>
    </source>
</evidence>
<reference evidence="1" key="1">
    <citation type="submission" date="2016-04" db="EMBL/GenBank/DDBJ databases">
        <authorList>
            <person name="Nguyen H.D."/>
            <person name="Samba Siva P."/>
            <person name="Cullis J."/>
            <person name="Levesque C.A."/>
            <person name="Hambleton S."/>
        </authorList>
    </citation>
    <scope>NUCLEOTIDE SEQUENCE</scope>
    <source>
        <strain evidence="1">DAOMC 236416</strain>
    </source>
</reference>
<name>A0A177TP73_9BASI</name>